<keyword evidence="2" id="KW-1185">Reference proteome</keyword>
<proteinExistence type="predicted"/>
<feature type="non-terminal residue" evidence="1">
    <location>
        <position position="1"/>
    </location>
</feature>
<name>A0ACA9SF84_9GLOM</name>
<reference evidence="1" key="1">
    <citation type="submission" date="2021-06" db="EMBL/GenBank/DDBJ databases">
        <authorList>
            <person name="Kallberg Y."/>
            <person name="Tangrot J."/>
            <person name="Rosling A."/>
        </authorList>
    </citation>
    <scope>NUCLEOTIDE SEQUENCE</scope>
    <source>
        <strain evidence="1">MA461A</strain>
    </source>
</reference>
<evidence type="ECO:0000313" key="1">
    <source>
        <dbReference type="EMBL" id="CAG8836176.1"/>
    </source>
</evidence>
<comment type="caution">
    <text evidence="1">The sequence shown here is derived from an EMBL/GenBank/DDBJ whole genome shotgun (WGS) entry which is preliminary data.</text>
</comment>
<gene>
    <name evidence="1" type="ORF">RPERSI_LOCUS29837</name>
</gene>
<accession>A0ACA9SF84</accession>
<dbReference type="EMBL" id="CAJVQC010113890">
    <property type="protein sequence ID" value="CAG8836176.1"/>
    <property type="molecule type" value="Genomic_DNA"/>
</dbReference>
<evidence type="ECO:0000313" key="2">
    <source>
        <dbReference type="Proteomes" id="UP000789920"/>
    </source>
</evidence>
<organism evidence="1 2">
    <name type="scientific">Racocetra persica</name>
    <dbReference type="NCBI Taxonomy" id="160502"/>
    <lineage>
        <taxon>Eukaryota</taxon>
        <taxon>Fungi</taxon>
        <taxon>Fungi incertae sedis</taxon>
        <taxon>Mucoromycota</taxon>
        <taxon>Glomeromycotina</taxon>
        <taxon>Glomeromycetes</taxon>
        <taxon>Diversisporales</taxon>
        <taxon>Gigasporaceae</taxon>
        <taxon>Racocetra</taxon>
    </lineage>
</organism>
<dbReference type="Proteomes" id="UP000789920">
    <property type="component" value="Unassembled WGS sequence"/>
</dbReference>
<protein>
    <submittedName>
        <fullName evidence="1">26516_t:CDS:1</fullName>
    </submittedName>
</protein>
<sequence length="208" mass="25062">HLFDRDFIKDRLKIKDWKHEKGSITMLEDLIKENDINLDSIGLNSDDVEFIGALIEGDRDFSTKSARKIPKYLFDIVNNKRNSVDVDKFDYFTRDCYYSGTKRQFDFSRLMRLSRVMNDEIVYYYKEYYHIYELFHTRYSLHKTVYKHRVVRAIDHMMCDVLDDAKKYLAKKFGFEDFKDAISKGEKYIRLSDSIFHEIEYSQAKVLE</sequence>